<accession>A0A5C6AQD7</accession>
<sequence length="99" mass="10694">MHKQSPRSGQKLSSATPLPDLIIDAAQRPSREVRLCGGNGNSIILEKRWRSSPIDLPLPHEGKFGRRCSLSACVECMLWSDAQLNGTSECGCDGASLLS</sequence>
<gene>
    <name evidence="1" type="ORF">Pla52n_33130</name>
</gene>
<reference evidence="1 2" key="1">
    <citation type="submission" date="2019-02" db="EMBL/GenBank/DDBJ databases">
        <title>Deep-cultivation of Planctomycetes and their phenomic and genomic characterization uncovers novel biology.</title>
        <authorList>
            <person name="Wiegand S."/>
            <person name="Jogler M."/>
            <person name="Boedeker C."/>
            <person name="Pinto D."/>
            <person name="Vollmers J."/>
            <person name="Rivas-Marin E."/>
            <person name="Kohn T."/>
            <person name="Peeters S.H."/>
            <person name="Heuer A."/>
            <person name="Rast P."/>
            <person name="Oberbeckmann S."/>
            <person name="Bunk B."/>
            <person name="Jeske O."/>
            <person name="Meyerdierks A."/>
            <person name="Storesund J.E."/>
            <person name="Kallscheuer N."/>
            <person name="Luecker S."/>
            <person name="Lage O.M."/>
            <person name="Pohl T."/>
            <person name="Merkel B.J."/>
            <person name="Hornburger P."/>
            <person name="Mueller R.-W."/>
            <person name="Bruemmer F."/>
            <person name="Labrenz M."/>
            <person name="Spormann A.M."/>
            <person name="Op Den Camp H."/>
            <person name="Overmann J."/>
            <person name="Amann R."/>
            <person name="Jetten M.S.M."/>
            <person name="Mascher T."/>
            <person name="Medema M.H."/>
            <person name="Devos D.P."/>
            <person name="Kaster A.-K."/>
            <person name="Ovreas L."/>
            <person name="Rohde M."/>
            <person name="Galperin M.Y."/>
            <person name="Jogler C."/>
        </authorList>
    </citation>
    <scope>NUCLEOTIDE SEQUENCE [LARGE SCALE GENOMIC DNA]</scope>
    <source>
        <strain evidence="1 2">Pla52n</strain>
    </source>
</reference>
<dbReference type="AlphaFoldDB" id="A0A5C6AQD7"/>
<dbReference type="Proteomes" id="UP000320176">
    <property type="component" value="Unassembled WGS sequence"/>
</dbReference>
<evidence type="ECO:0000313" key="2">
    <source>
        <dbReference type="Proteomes" id="UP000320176"/>
    </source>
</evidence>
<comment type="caution">
    <text evidence="1">The sequence shown here is derived from an EMBL/GenBank/DDBJ whole genome shotgun (WGS) entry which is preliminary data.</text>
</comment>
<protein>
    <submittedName>
        <fullName evidence="1">Uncharacterized protein</fullName>
    </submittedName>
</protein>
<organism evidence="1 2">
    <name type="scientific">Stieleria varia</name>
    <dbReference type="NCBI Taxonomy" id="2528005"/>
    <lineage>
        <taxon>Bacteria</taxon>
        <taxon>Pseudomonadati</taxon>
        <taxon>Planctomycetota</taxon>
        <taxon>Planctomycetia</taxon>
        <taxon>Pirellulales</taxon>
        <taxon>Pirellulaceae</taxon>
        <taxon>Stieleria</taxon>
    </lineage>
</organism>
<evidence type="ECO:0000313" key="1">
    <source>
        <dbReference type="EMBL" id="TWU02263.1"/>
    </source>
</evidence>
<name>A0A5C6AQD7_9BACT</name>
<keyword evidence="2" id="KW-1185">Reference proteome</keyword>
<proteinExistence type="predicted"/>
<dbReference type="EMBL" id="SJPN01000004">
    <property type="protein sequence ID" value="TWU02263.1"/>
    <property type="molecule type" value="Genomic_DNA"/>
</dbReference>